<proteinExistence type="predicted"/>
<comment type="caution">
    <text evidence="1">The sequence shown here is derived from an EMBL/GenBank/DDBJ whole genome shotgun (WGS) entry which is preliminary data.</text>
</comment>
<accession>A0ABP8QPD9</accession>
<dbReference type="EMBL" id="BAABHF010000042">
    <property type="protein sequence ID" value="GAA4507925.1"/>
    <property type="molecule type" value="Genomic_DNA"/>
</dbReference>
<dbReference type="Proteomes" id="UP001500503">
    <property type="component" value="Unassembled WGS sequence"/>
</dbReference>
<organism evidence="1 2">
    <name type="scientific">Actinoallomurus oryzae</name>
    <dbReference type="NCBI Taxonomy" id="502180"/>
    <lineage>
        <taxon>Bacteria</taxon>
        <taxon>Bacillati</taxon>
        <taxon>Actinomycetota</taxon>
        <taxon>Actinomycetes</taxon>
        <taxon>Streptosporangiales</taxon>
        <taxon>Thermomonosporaceae</taxon>
        <taxon>Actinoallomurus</taxon>
    </lineage>
</organism>
<sequence>MDRLLRVDLPRGGRCDIKTLARESGIDRTALYGTRPYAHLREEFETRLTVIRQAGDSPDPRDG</sequence>
<evidence type="ECO:0000313" key="1">
    <source>
        <dbReference type="EMBL" id="GAA4507925.1"/>
    </source>
</evidence>
<gene>
    <name evidence="1" type="ORF">GCM10023191_067030</name>
</gene>
<evidence type="ECO:0000313" key="2">
    <source>
        <dbReference type="Proteomes" id="UP001500503"/>
    </source>
</evidence>
<name>A0ABP8QPD9_9ACTN</name>
<protein>
    <submittedName>
        <fullName evidence="1">Uncharacterized protein</fullName>
    </submittedName>
</protein>
<keyword evidence="2" id="KW-1185">Reference proteome</keyword>
<reference evidence="2" key="1">
    <citation type="journal article" date="2019" name="Int. J. Syst. Evol. Microbiol.">
        <title>The Global Catalogue of Microorganisms (GCM) 10K type strain sequencing project: providing services to taxonomists for standard genome sequencing and annotation.</title>
        <authorList>
            <consortium name="The Broad Institute Genomics Platform"/>
            <consortium name="The Broad Institute Genome Sequencing Center for Infectious Disease"/>
            <person name="Wu L."/>
            <person name="Ma J."/>
        </authorList>
    </citation>
    <scope>NUCLEOTIDE SEQUENCE [LARGE SCALE GENOMIC DNA]</scope>
    <source>
        <strain evidence="2">JCM 17933</strain>
    </source>
</reference>